<dbReference type="Pfam" id="PF00884">
    <property type="entry name" value="Sulfatase"/>
    <property type="match status" value="1"/>
</dbReference>
<reference evidence="5" key="1">
    <citation type="submission" date="2018-06" db="EMBL/GenBank/DDBJ databases">
        <authorList>
            <person name="Cea G.-C."/>
            <person name="William W."/>
        </authorList>
    </citation>
    <scope>NUCLEOTIDE SEQUENCE [LARGE SCALE GENOMIC DNA]</scope>
    <source>
        <strain evidence="5">DB21MT-2</strain>
    </source>
</reference>
<proteinExistence type="predicted"/>
<dbReference type="GO" id="GO:0008484">
    <property type="term" value="F:sulfuric ester hydrolase activity"/>
    <property type="evidence" value="ECO:0007669"/>
    <property type="project" value="TreeGrafter"/>
</dbReference>
<dbReference type="SUPFAM" id="SSF53649">
    <property type="entry name" value="Alkaline phosphatase-like"/>
    <property type="match status" value="1"/>
</dbReference>
<dbReference type="PANTHER" id="PTHR45953">
    <property type="entry name" value="IDURONATE 2-SULFATASE"/>
    <property type="match status" value="1"/>
</dbReference>
<dbReference type="Proteomes" id="UP000250123">
    <property type="component" value="Chromosome SHEWBE"/>
</dbReference>
<dbReference type="KEGG" id="sbk:SHEWBE_1364"/>
<dbReference type="PANTHER" id="PTHR45953:SF1">
    <property type="entry name" value="IDURONATE 2-SULFATASE"/>
    <property type="match status" value="1"/>
</dbReference>
<feature type="domain" description="Sulfatase N-terminal" evidence="3">
    <location>
        <begin position="3"/>
        <end position="365"/>
    </location>
</feature>
<organism evidence="4 5">
    <name type="scientific">Shewanella benthica</name>
    <dbReference type="NCBI Taxonomy" id="43661"/>
    <lineage>
        <taxon>Bacteria</taxon>
        <taxon>Pseudomonadati</taxon>
        <taxon>Pseudomonadota</taxon>
        <taxon>Gammaproteobacteria</taxon>
        <taxon>Alteromonadales</taxon>
        <taxon>Shewanellaceae</taxon>
        <taxon>Shewanella</taxon>
    </lineage>
</organism>
<gene>
    <name evidence="4" type="ORF">SHEWBE_1364</name>
</gene>
<protein>
    <submittedName>
        <fullName evidence="4">Phosphonate monoester hydrolase</fullName>
    </submittedName>
</protein>
<dbReference type="CDD" id="cd16028">
    <property type="entry name" value="PMH"/>
    <property type="match status" value="1"/>
</dbReference>
<dbReference type="AlphaFoldDB" id="A0A330M2Q7"/>
<dbReference type="EMBL" id="LS483452">
    <property type="protein sequence ID" value="SQH75330.1"/>
    <property type="molecule type" value="Genomic_DNA"/>
</dbReference>
<dbReference type="InterPro" id="IPR017850">
    <property type="entry name" value="Alkaline_phosphatase_core_sf"/>
</dbReference>
<keyword evidence="2 4" id="KW-0378">Hydrolase</keyword>
<dbReference type="GO" id="GO:0005737">
    <property type="term" value="C:cytoplasm"/>
    <property type="evidence" value="ECO:0007669"/>
    <property type="project" value="TreeGrafter"/>
</dbReference>
<evidence type="ECO:0000256" key="1">
    <source>
        <dbReference type="ARBA" id="ARBA00022723"/>
    </source>
</evidence>
<evidence type="ECO:0000259" key="3">
    <source>
        <dbReference type="Pfam" id="PF00884"/>
    </source>
</evidence>
<keyword evidence="1" id="KW-0479">Metal-binding</keyword>
<dbReference type="InterPro" id="IPR000917">
    <property type="entry name" value="Sulfatase_N"/>
</dbReference>
<name>A0A330M2Q7_9GAMM</name>
<evidence type="ECO:0000256" key="2">
    <source>
        <dbReference type="ARBA" id="ARBA00022801"/>
    </source>
</evidence>
<sequence length="510" mass="58586">MSKNILFITADQWRGECLSALGHLVQTPHLDALASEGVLFKNHFANAVPCGPSRASLYTGMYLQNHRSGTNGTPLDARHTNWALELRKNGYDPALFGYTDTANDPRAFDQNDPILDNYEGPLPGINPVGIMGDNIEPWANWLAKKGHKIPSPRSDLYFKQREQDAGAPAALDMPKEHHVTWFMVDQVMDYIEARQDKFCVHLSLLRPHPPWIAPEPYNSMYPPEALEDYVRHESVEQEAAQHPWLDWALKQANFIAPNKPEELARMKAAYFGLMSEVDANLGRLFNYLKEKNLWQDTLIIFTSDHGEQAGDHYLMDKMGYFDQSYHIPLIVYNPDEQANATRGTIRTEFTESVDIMPTLLDWLGIKIPIQCDGHSLISTIQTGTQPQNWRTEAHWEYDFRNISKGEAHERSLGITHHQCTLNVVRGQRYKYVHFTNMPPLFFDLENDPEELINQVNNPDYFQLVLEYAQKMLSWRMNHDEQTLTHIKLTDKGIICQDVARYWPKPVALAS</sequence>
<evidence type="ECO:0000313" key="5">
    <source>
        <dbReference type="Proteomes" id="UP000250123"/>
    </source>
</evidence>
<evidence type="ECO:0000313" key="4">
    <source>
        <dbReference type="EMBL" id="SQH75330.1"/>
    </source>
</evidence>
<accession>A0A330M2Q7</accession>
<dbReference type="GO" id="GO:0046872">
    <property type="term" value="F:metal ion binding"/>
    <property type="evidence" value="ECO:0007669"/>
    <property type="project" value="UniProtKB-KW"/>
</dbReference>
<dbReference type="OrthoDB" id="9803751at2"/>
<dbReference type="Gene3D" id="3.40.720.10">
    <property type="entry name" value="Alkaline Phosphatase, subunit A"/>
    <property type="match status" value="1"/>
</dbReference>
<dbReference type="RefSeq" id="WP_112351897.1">
    <property type="nucleotide sequence ID" value="NZ_LS483452.1"/>
</dbReference>